<reference evidence="1" key="1">
    <citation type="journal article" date="2020" name="mSystems">
        <title>Genome- and Community-Level Interaction Insights into Carbon Utilization and Element Cycling Functions of Hydrothermarchaeota in Hydrothermal Sediment.</title>
        <authorList>
            <person name="Zhou Z."/>
            <person name="Liu Y."/>
            <person name="Xu W."/>
            <person name="Pan J."/>
            <person name="Luo Z.H."/>
            <person name="Li M."/>
        </authorList>
    </citation>
    <scope>NUCLEOTIDE SEQUENCE [LARGE SCALE GENOMIC DNA]</scope>
    <source>
        <strain evidence="1">SpSt-301</strain>
    </source>
</reference>
<dbReference type="AlphaFoldDB" id="A0A7C1F3F5"/>
<gene>
    <name evidence="1" type="ORF">ENQ35_01565</name>
</gene>
<proteinExistence type="predicted"/>
<accession>A0A7C1F3F5</accession>
<comment type="caution">
    <text evidence="1">The sequence shown here is derived from an EMBL/GenBank/DDBJ whole genome shotgun (WGS) entry which is preliminary data.</text>
</comment>
<evidence type="ECO:0000313" key="1">
    <source>
        <dbReference type="EMBL" id="HDW51425.1"/>
    </source>
</evidence>
<dbReference type="EMBL" id="DSMV01000101">
    <property type="protein sequence ID" value="HDW51425.1"/>
    <property type="molecule type" value="Genomic_DNA"/>
</dbReference>
<name>A0A7C1F3F5_9THEO</name>
<organism evidence="1">
    <name type="scientific">Ammonifex degensii</name>
    <dbReference type="NCBI Taxonomy" id="42838"/>
    <lineage>
        <taxon>Bacteria</taxon>
        <taxon>Bacillati</taxon>
        <taxon>Bacillota</taxon>
        <taxon>Clostridia</taxon>
        <taxon>Thermoanaerobacterales</taxon>
        <taxon>Thermoanaerobacteraceae</taxon>
        <taxon>Ammonifex</taxon>
    </lineage>
</organism>
<sequence length="70" mass="7996">MFAKKCPRCDQWSFSAADMGDWFCPFCRNNLKDAPAVSAGRVDVESEIRRLRELEKKREEKGQSSGGQIK</sequence>
<protein>
    <submittedName>
        <fullName evidence="1">Uncharacterized protein</fullName>
    </submittedName>
</protein>